<reference evidence="2 4" key="1">
    <citation type="submission" date="2013-02" db="EMBL/GenBank/DDBJ databases">
        <title>The Genome Sequence of Enterococcus gilvus ATCC BAA-350.</title>
        <authorList>
            <consortium name="The Broad Institute Genome Sequencing Platform"/>
            <consortium name="The Broad Institute Genome Sequencing Center for Infectious Disease"/>
            <person name="Earl A.M."/>
            <person name="Gilmore M.S."/>
            <person name="Lebreton F."/>
            <person name="Walker B."/>
            <person name="Young S.K."/>
            <person name="Zeng Q."/>
            <person name="Gargeya S."/>
            <person name="Fitzgerald M."/>
            <person name="Haas B."/>
            <person name="Abouelleil A."/>
            <person name="Alvarado L."/>
            <person name="Arachchi H.M."/>
            <person name="Berlin A.M."/>
            <person name="Chapman S.B."/>
            <person name="Dewar J."/>
            <person name="Goldberg J."/>
            <person name="Griggs A."/>
            <person name="Gujja S."/>
            <person name="Hansen M."/>
            <person name="Howarth C."/>
            <person name="Imamovic A."/>
            <person name="Larimer J."/>
            <person name="McCowan C."/>
            <person name="Murphy C."/>
            <person name="Neiman D."/>
            <person name="Pearson M."/>
            <person name="Priest M."/>
            <person name="Roberts A."/>
            <person name="Saif S."/>
            <person name="Shea T."/>
            <person name="Sisk P."/>
            <person name="Sykes S."/>
            <person name="Wortman J."/>
            <person name="Nusbaum C."/>
            <person name="Birren B."/>
        </authorList>
    </citation>
    <scope>NUCLEOTIDE SEQUENCE [LARGE SCALE GENOMIC DNA]</scope>
    <source>
        <strain evidence="2 4">ATCC BAA-350</strain>
    </source>
</reference>
<proteinExistence type="predicted"/>
<feature type="compositionally biased region" description="Polar residues" evidence="1">
    <location>
        <begin position="48"/>
        <end position="64"/>
    </location>
</feature>
<accession>R2Y1G9</accession>
<evidence type="ECO:0000313" key="5">
    <source>
        <dbReference type="Proteomes" id="UP000014160"/>
    </source>
</evidence>
<dbReference type="PATRIC" id="fig|1158614.3.peg.2055"/>
<dbReference type="EMBL" id="AJDQ01000007">
    <property type="protein sequence ID" value="EOI56147.1"/>
    <property type="molecule type" value="Genomic_DNA"/>
</dbReference>
<dbReference type="Proteomes" id="UP000013750">
    <property type="component" value="Unassembled WGS sequence"/>
</dbReference>
<feature type="region of interest" description="Disordered" evidence="1">
    <location>
        <begin position="45"/>
        <end position="70"/>
    </location>
</feature>
<dbReference type="Proteomes" id="UP000014160">
    <property type="component" value="Unassembled WGS sequence"/>
</dbReference>
<evidence type="ECO:0000256" key="1">
    <source>
        <dbReference type="SAM" id="MobiDB-lite"/>
    </source>
</evidence>
<evidence type="ECO:0000313" key="2">
    <source>
        <dbReference type="EMBL" id="EOI56147.1"/>
    </source>
</evidence>
<protein>
    <submittedName>
        <fullName evidence="2">Uncharacterized protein</fullName>
    </submittedName>
</protein>
<comment type="caution">
    <text evidence="2">The sequence shown here is derived from an EMBL/GenBank/DDBJ whole genome shotgun (WGS) entry which is preliminary data.</text>
</comment>
<sequence>MEGDMKLNICEETEIIYNLMKEIIAERRELSRQYYDLKNRLDELKKPSVSSPNQTAENSKVENSQGEKESDFFSIVSNRTKKMPFERIAFYIIEILRNSTEPVNNKDIISILSSDYGVYLKYSNLVSNILPRMGQSKDFKIEKVSRGYWQYNDGGQK</sequence>
<dbReference type="EMBL" id="ASWH01000001">
    <property type="protein sequence ID" value="EOW82603.1"/>
    <property type="molecule type" value="Genomic_DNA"/>
</dbReference>
<dbReference type="HOGENOM" id="CLU_144057_0_0_9"/>
<organism evidence="2 4">
    <name type="scientific">Enterococcus gilvus ATCC BAA-350</name>
    <dbReference type="NCBI Taxonomy" id="1158614"/>
    <lineage>
        <taxon>Bacteria</taxon>
        <taxon>Bacillati</taxon>
        <taxon>Bacillota</taxon>
        <taxon>Bacilli</taxon>
        <taxon>Lactobacillales</taxon>
        <taxon>Enterococcaceae</taxon>
        <taxon>Enterococcus</taxon>
    </lineage>
</organism>
<dbReference type="eggNOG" id="ENOG502ZJWY">
    <property type="taxonomic scope" value="Bacteria"/>
</dbReference>
<dbReference type="OrthoDB" id="2195277at2"/>
<gene>
    <name evidence="3" type="ORF">I592_01923</name>
    <name evidence="2" type="ORF">UKC_02044</name>
</gene>
<dbReference type="AlphaFoldDB" id="R2Y1G9"/>
<name>R2Y1G9_9ENTE</name>
<reference evidence="3 5" key="2">
    <citation type="submission" date="2013-03" db="EMBL/GenBank/DDBJ databases">
        <title>The Genome Sequence of Enterococcus gilvus ATCC BAA-350 (PacBio/Illumina hybrid assembly).</title>
        <authorList>
            <consortium name="The Broad Institute Genomics Platform"/>
            <consortium name="The Broad Institute Genome Sequencing Center for Infectious Disease"/>
            <person name="Earl A."/>
            <person name="Russ C."/>
            <person name="Gilmore M."/>
            <person name="Surin D."/>
            <person name="Walker B."/>
            <person name="Young S."/>
            <person name="Zeng Q."/>
            <person name="Gargeya S."/>
            <person name="Fitzgerald M."/>
            <person name="Haas B."/>
            <person name="Abouelleil A."/>
            <person name="Allen A.W."/>
            <person name="Alvarado L."/>
            <person name="Arachchi H.M."/>
            <person name="Berlin A.M."/>
            <person name="Chapman S.B."/>
            <person name="Gainer-Dewar J."/>
            <person name="Goldberg J."/>
            <person name="Griggs A."/>
            <person name="Gujja S."/>
            <person name="Hansen M."/>
            <person name="Howarth C."/>
            <person name="Imamovic A."/>
            <person name="Ireland A."/>
            <person name="Larimer J."/>
            <person name="McCowan C."/>
            <person name="Murphy C."/>
            <person name="Pearson M."/>
            <person name="Poon T.W."/>
            <person name="Priest M."/>
            <person name="Roberts A."/>
            <person name="Saif S."/>
            <person name="Shea T."/>
            <person name="Sisk P."/>
            <person name="Sykes S."/>
            <person name="Wortman J."/>
            <person name="Nusbaum C."/>
            <person name="Birren B."/>
        </authorList>
    </citation>
    <scope>NUCLEOTIDE SEQUENCE [LARGE SCALE GENOMIC DNA]</scope>
    <source>
        <strain evidence="3 5">ATCC BAA-350</strain>
    </source>
</reference>
<dbReference type="RefSeq" id="WP_010780440.1">
    <property type="nucleotide sequence ID" value="NZ_ASWH01000001.1"/>
</dbReference>
<evidence type="ECO:0000313" key="4">
    <source>
        <dbReference type="Proteomes" id="UP000013750"/>
    </source>
</evidence>
<evidence type="ECO:0000313" key="3">
    <source>
        <dbReference type="EMBL" id="EOW82603.1"/>
    </source>
</evidence>
<keyword evidence="5" id="KW-1185">Reference proteome</keyword>